<dbReference type="Pfam" id="PF02517">
    <property type="entry name" value="Rce1-like"/>
    <property type="match status" value="1"/>
</dbReference>
<evidence type="ECO:0000313" key="3">
    <source>
        <dbReference type="EMBL" id="KSV60334.1"/>
    </source>
</evidence>
<dbReference type="InterPro" id="IPR052710">
    <property type="entry name" value="CAAX_protease"/>
</dbReference>
<keyword evidence="1" id="KW-0472">Membrane</keyword>
<feature type="domain" description="CAAX prenyl protease 2/Lysostaphin resistance protein A-like" evidence="2">
    <location>
        <begin position="132"/>
        <end position="217"/>
    </location>
</feature>
<accession>A0A0V8QIN8</accession>
<dbReference type="PANTHER" id="PTHR36435:SF1">
    <property type="entry name" value="CAAX AMINO TERMINAL PROTEASE FAMILY PROTEIN"/>
    <property type="match status" value="1"/>
</dbReference>
<protein>
    <recommendedName>
        <fullName evidence="2">CAAX prenyl protease 2/Lysostaphin resistance protein A-like domain-containing protein</fullName>
    </recommendedName>
</protein>
<feature type="transmembrane region" description="Helical" evidence="1">
    <location>
        <begin position="51"/>
        <end position="70"/>
    </location>
</feature>
<evidence type="ECO:0000313" key="4">
    <source>
        <dbReference type="Proteomes" id="UP000054874"/>
    </source>
</evidence>
<feature type="transmembrane region" description="Helical" evidence="1">
    <location>
        <begin position="21"/>
        <end position="45"/>
    </location>
</feature>
<keyword evidence="1" id="KW-1133">Transmembrane helix</keyword>
<keyword evidence="1" id="KW-0812">Transmembrane</keyword>
<gene>
    <name evidence="3" type="ORF">ASU35_06170</name>
</gene>
<dbReference type="STRING" id="290052.ASU35_06170"/>
<keyword evidence="4" id="KW-1185">Reference proteome</keyword>
<feature type="transmembrane region" description="Helical" evidence="1">
    <location>
        <begin position="90"/>
        <end position="110"/>
    </location>
</feature>
<name>A0A0V8QIN8_9FIRM</name>
<feature type="transmembrane region" description="Helical" evidence="1">
    <location>
        <begin position="130"/>
        <end position="151"/>
    </location>
</feature>
<evidence type="ECO:0000259" key="2">
    <source>
        <dbReference type="Pfam" id="PF02517"/>
    </source>
</evidence>
<dbReference type="GO" id="GO:0004175">
    <property type="term" value="F:endopeptidase activity"/>
    <property type="evidence" value="ECO:0007669"/>
    <property type="project" value="UniProtKB-ARBA"/>
</dbReference>
<dbReference type="PANTHER" id="PTHR36435">
    <property type="entry name" value="SLR1288 PROTEIN"/>
    <property type="match status" value="1"/>
</dbReference>
<dbReference type="OrthoDB" id="3429192at2"/>
<dbReference type="InterPro" id="IPR003675">
    <property type="entry name" value="Rce1/LyrA-like_dom"/>
</dbReference>
<comment type="caution">
    <text evidence="3">The sequence shown here is derived from an EMBL/GenBank/DDBJ whole genome shotgun (WGS) entry which is preliminary data.</text>
</comment>
<dbReference type="Proteomes" id="UP000054874">
    <property type="component" value="Unassembled WGS sequence"/>
</dbReference>
<feature type="transmembrane region" description="Helical" evidence="1">
    <location>
        <begin position="244"/>
        <end position="266"/>
    </location>
</feature>
<organism evidence="3 4">
    <name type="scientific">Acetivibrio ethanolgignens</name>
    <dbReference type="NCBI Taxonomy" id="290052"/>
    <lineage>
        <taxon>Bacteria</taxon>
        <taxon>Bacillati</taxon>
        <taxon>Bacillota</taxon>
        <taxon>Clostridia</taxon>
        <taxon>Eubacteriales</taxon>
        <taxon>Oscillospiraceae</taxon>
        <taxon>Acetivibrio</taxon>
    </lineage>
</organism>
<evidence type="ECO:0000256" key="1">
    <source>
        <dbReference type="SAM" id="Phobius"/>
    </source>
</evidence>
<sequence length="314" mass="35384">MCYYHREKEKERKRKMEKVQEVNKVFLITVVTAVVVSLFLGAVPAVQKNSLLNLLVSQIVYAVPMLIYIAKNRGNMLESLRIRPLRPITVFLLVIFSYLITPTLNVLNAISMLFSTNVISNSLSDIIKEYPLWVGIVSIGLLPCILEECVYRGVFFHEYQKHSPRTGVLLSGLLFGLMHMNFNQFIYAFVMGIIFALLVEASDSLLGSVIVHFCINTTSVVLSRMAPAAITANGRADLLSYIRILFLPAVVMTVLAFWLLFIITGLERRRGAVAELLKRDNKKRETVVTLPLLLGIGICTALMVYVEIINRFIP</sequence>
<feature type="transmembrane region" description="Helical" evidence="1">
    <location>
        <begin position="286"/>
        <end position="306"/>
    </location>
</feature>
<proteinExistence type="predicted"/>
<dbReference type="GO" id="GO:0080120">
    <property type="term" value="P:CAAX-box protein maturation"/>
    <property type="evidence" value="ECO:0007669"/>
    <property type="project" value="UniProtKB-ARBA"/>
</dbReference>
<dbReference type="AlphaFoldDB" id="A0A0V8QIN8"/>
<feature type="transmembrane region" description="Helical" evidence="1">
    <location>
        <begin position="172"/>
        <end position="199"/>
    </location>
</feature>
<reference evidence="3 4" key="1">
    <citation type="submission" date="2015-11" db="EMBL/GenBank/DDBJ databases">
        <title>Butyribacter intestini gen. nov., sp. nov., a butyric acid-producing bacterium of the family Lachnospiraceae isolated from the human faeces.</title>
        <authorList>
            <person name="Zou Y."/>
            <person name="Xue W."/>
            <person name="Luo G."/>
            <person name="Lv M."/>
        </authorList>
    </citation>
    <scope>NUCLEOTIDE SEQUENCE [LARGE SCALE GENOMIC DNA]</scope>
    <source>
        <strain evidence="3 4">ACET-33324</strain>
    </source>
</reference>
<dbReference type="EMBL" id="LNAM01000024">
    <property type="protein sequence ID" value="KSV60334.1"/>
    <property type="molecule type" value="Genomic_DNA"/>
</dbReference>